<keyword evidence="1" id="KW-0378">Hydrolase</keyword>
<keyword evidence="5" id="KW-1185">Reference proteome</keyword>
<dbReference type="PANTHER" id="PTHR12304:SF4">
    <property type="entry name" value="URIDINE NUCLEOSIDASE"/>
    <property type="match status" value="1"/>
</dbReference>
<dbReference type="STRING" id="758803.SAMN05421803_106123"/>
<dbReference type="Pfam" id="PF01156">
    <property type="entry name" value="IU_nuc_hydro"/>
    <property type="match status" value="1"/>
</dbReference>
<evidence type="ECO:0000313" key="5">
    <source>
        <dbReference type="Proteomes" id="UP000184452"/>
    </source>
</evidence>
<dbReference type="InterPro" id="IPR001910">
    <property type="entry name" value="Inosine/uridine_hydrolase_dom"/>
</dbReference>
<sequence length="314" mass="33224">MTAGPAAPDTRAVILDTDIGTDVDDAMALSLILGLPGLDLLGVTTVYGDTGLRARLARRYAALAGRDLPVRAGAGATLSGREVWWAGHEGTLHPGLEEESYEAEPAVEWMTRTVAARPGEVDVLAVGPLTNIALALEADPSFAENVRTLWVMGGAFGDVERTEHNFRSDATAAARVFASGLRTVVVGLEVTRRVKVGDAELDRLRAAGPLGEALAADIDQWWKFWDEQWNVPHDPVAVLTLARPDLFTLSGPGTVRIAPDGEFAGESTFEPGGPQGRTHLVRGLEADAVVEEMVGGIVSAGTSPDHGTRPQPSR</sequence>
<organism evidence="4 5">
    <name type="scientific">Nocardiopsis flavescens</name>
    <dbReference type="NCBI Taxonomy" id="758803"/>
    <lineage>
        <taxon>Bacteria</taxon>
        <taxon>Bacillati</taxon>
        <taxon>Actinomycetota</taxon>
        <taxon>Actinomycetes</taxon>
        <taxon>Streptosporangiales</taxon>
        <taxon>Nocardiopsidaceae</taxon>
        <taxon>Nocardiopsis</taxon>
    </lineage>
</organism>
<accession>A0A1M6JG41</accession>
<dbReference type="Proteomes" id="UP000184452">
    <property type="component" value="Unassembled WGS sequence"/>
</dbReference>
<feature type="domain" description="Inosine/uridine-preferring nucleoside hydrolase" evidence="3">
    <location>
        <begin position="13"/>
        <end position="270"/>
    </location>
</feature>
<proteinExistence type="predicted"/>
<name>A0A1M6JG41_9ACTN</name>
<dbReference type="GO" id="GO:0005829">
    <property type="term" value="C:cytosol"/>
    <property type="evidence" value="ECO:0007669"/>
    <property type="project" value="TreeGrafter"/>
</dbReference>
<gene>
    <name evidence="4" type="ORF">SAMN05421803_106123</name>
</gene>
<dbReference type="Gene3D" id="3.90.245.10">
    <property type="entry name" value="Ribonucleoside hydrolase-like"/>
    <property type="match status" value="1"/>
</dbReference>
<dbReference type="GO" id="GO:0008477">
    <property type="term" value="F:purine nucleosidase activity"/>
    <property type="evidence" value="ECO:0007669"/>
    <property type="project" value="TreeGrafter"/>
</dbReference>
<evidence type="ECO:0000256" key="2">
    <source>
        <dbReference type="ARBA" id="ARBA00023295"/>
    </source>
</evidence>
<keyword evidence="2" id="KW-0326">Glycosidase</keyword>
<dbReference type="OrthoDB" id="9797882at2"/>
<dbReference type="EMBL" id="FQZK01000006">
    <property type="protein sequence ID" value="SHJ45644.1"/>
    <property type="molecule type" value="Genomic_DNA"/>
</dbReference>
<dbReference type="InterPro" id="IPR023186">
    <property type="entry name" value="IUNH"/>
</dbReference>
<evidence type="ECO:0000313" key="4">
    <source>
        <dbReference type="EMBL" id="SHJ45644.1"/>
    </source>
</evidence>
<dbReference type="AlphaFoldDB" id="A0A1M6JG41"/>
<evidence type="ECO:0000256" key="1">
    <source>
        <dbReference type="ARBA" id="ARBA00022801"/>
    </source>
</evidence>
<evidence type="ECO:0000259" key="3">
    <source>
        <dbReference type="Pfam" id="PF01156"/>
    </source>
</evidence>
<dbReference type="PANTHER" id="PTHR12304">
    <property type="entry name" value="INOSINE-URIDINE PREFERRING NUCLEOSIDE HYDROLASE"/>
    <property type="match status" value="1"/>
</dbReference>
<dbReference type="SUPFAM" id="SSF53590">
    <property type="entry name" value="Nucleoside hydrolase"/>
    <property type="match status" value="1"/>
</dbReference>
<dbReference type="RefSeq" id="WP_073379356.1">
    <property type="nucleotide sequence ID" value="NZ_FQZK01000006.1"/>
</dbReference>
<dbReference type="GO" id="GO:0006152">
    <property type="term" value="P:purine nucleoside catabolic process"/>
    <property type="evidence" value="ECO:0007669"/>
    <property type="project" value="TreeGrafter"/>
</dbReference>
<dbReference type="InterPro" id="IPR036452">
    <property type="entry name" value="Ribo_hydro-like"/>
</dbReference>
<protein>
    <submittedName>
        <fullName evidence="4">Purine nucleosidase</fullName>
    </submittedName>
</protein>
<reference evidence="4 5" key="1">
    <citation type="submission" date="2016-11" db="EMBL/GenBank/DDBJ databases">
        <authorList>
            <person name="Jaros S."/>
            <person name="Januszkiewicz K."/>
            <person name="Wedrychowicz H."/>
        </authorList>
    </citation>
    <scope>NUCLEOTIDE SEQUENCE [LARGE SCALE GENOMIC DNA]</scope>
    <source>
        <strain evidence="4 5">CGMCC 4.5723</strain>
    </source>
</reference>